<feature type="transmembrane region" description="Helical" evidence="2">
    <location>
        <begin position="170"/>
        <end position="192"/>
    </location>
</feature>
<evidence type="ECO:0000256" key="1">
    <source>
        <dbReference type="ARBA" id="ARBA00010199"/>
    </source>
</evidence>
<dbReference type="EMBL" id="PNBA02000009">
    <property type="protein sequence ID" value="KAG6413141.1"/>
    <property type="molecule type" value="Genomic_DNA"/>
</dbReference>
<dbReference type="Pfam" id="PF01554">
    <property type="entry name" value="MatE"/>
    <property type="match status" value="1"/>
</dbReference>
<gene>
    <name evidence="3" type="ORF">SASPL_125843</name>
</gene>
<proteinExistence type="inferred from homology"/>
<dbReference type="GO" id="GO:0015297">
    <property type="term" value="F:antiporter activity"/>
    <property type="evidence" value="ECO:0007669"/>
    <property type="project" value="InterPro"/>
</dbReference>
<keyword evidence="2" id="KW-0812">Transmembrane</keyword>
<accession>A0A8X8ZQJ7</accession>
<dbReference type="InterPro" id="IPR002528">
    <property type="entry name" value="MATE_fam"/>
</dbReference>
<organism evidence="3">
    <name type="scientific">Salvia splendens</name>
    <name type="common">Scarlet sage</name>
    <dbReference type="NCBI Taxonomy" id="180675"/>
    <lineage>
        <taxon>Eukaryota</taxon>
        <taxon>Viridiplantae</taxon>
        <taxon>Streptophyta</taxon>
        <taxon>Embryophyta</taxon>
        <taxon>Tracheophyta</taxon>
        <taxon>Spermatophyta</taxon>
        <taxon>Magnoliopsida</taxon>
        <taxon>eudicotyledons</taxon>
        <taxon>Gunneridae</taxon>
        <taxon>Pentapetalae</taxon>
        <taxon>asterids</taxon>
        <taxon>lamiids</taxon>
        <taxon>Lamiales</taxon>
        <taxon>Lamiaceae</taxon>
        <taxon>Nepetoideae</taxon>
        <taxon>Mentheae</taxon>
        <taxon>Salviinae</taxon>
        <taxon>Salvia</taxon>
        <taxon>Salvia subgen. Calosphace</taxon>
        <taxon>core Calosphace</taxon>
    </lineage>
</organism>
<evidence type="ECO:0008006" key="5">
    <source>
        <dbReference type="Google" id="ProtNLM"/>
    </source>
</evidence>
<comment type="similarity">
    <text evidence="1">Belongs to the multi antimicrobial extrusion (MATE) (TC 2.A.66.1) family.</text>
</comment>
<feature type="transmembrane region" description="Helical" evidence="2">
    <location>
        <begin position="94"/>
        <end position="112"/>
    </location>
</feature>
<dbReference type="GO" id="GO:0042910">
    <property type="term" value="F:xenobiotic transmembrane transporter activity"/>
    <property type="evidence" value="ECO:0007669"/>
    <property type="project" value="InterPro"/>
</dbReference>
<dbReference type="PANTHER" id="PTHR11206">
    <property type="entry name" value="MULTIDRUG RESISTANCE PROTEIN"/>
    <property type="match status" value="1"/>
</dbReference>
<keyword evidence="2" id="KW-1133">Transmembrane helix</keyword>
<comment type="caution">
    <text evidence="3">The sequence shown here is derived from an EMBL/GenBank/DDBJ whole genome shotgun (WGS) entry which is preliminary data.</text>
</comment>
<reference evidence="3" key="2">
    <citation type="submission" date="2020-08" db="EMBL/GenBank/DDBJ databases">
        <title>Plant Genome Project.</title>
        <authorList>
            <person name="Zhang R.-G."/>
        </authorList>
    </citation>
    <scope>NUCLEOTIDE SEQUENCE</scope>
    <source>
        <strain evidence="3">Huo1</strain>
        <tissue evidence="3">Leaf</tissue>
    </source>
</reference>
<feature type="transmembrane region" description="Helical" evidence="2">
    <location>
        <begin position="204"/>
        <end position="222"/>
    </location>
</feature>
<evidence type="ECO:0000313" key="3">
    <source>
        <dbReference type="EMBL" id="KAG6413141.1"/>
    </source>
</evidence>
<sequence>MVNGVGTLCGQAFGAKQYHKPGVYLQQSCIILLVASALLTPMFIFAARILKTLGQDHGIADVAGDFALWFVAVSFLYAVLYSCNSFLQSQSKNFVLSFFAVLSLLAHIFFSWLLSVKFGFGVTGVMASTALSYVIPNAGQIMYITGGGCRETWKGFTALASKDLGRTIKLSVSSGVMICLEFCYNTVLILLAGNMGNAEVTIDALSICLNISGWALTIAFGVTNIDIQFKHFVTCIDRYT</sequence>
<keyword evidence="4" id="KW-1185">Reference proteome</keyword>
<evidence type="ECO:0000313" key="4">
    <source>
        <dbReference type="Proteomes" id="UP000298416"/>
    </source>
</evidence>
<feature type="transmembrane region" description="Helical" evidence="2">
    <location>
        <begin position="23"/>
        <end position="46"/>
    </location>
</feature>
<name>A0A8X8ZQJ7_SALSN</name>
<protein>
    <recommendedName>
        <fullName evidence="5">Multidrug resistance protein, MATE family</fullName>
    </recommendedName>
</protein>
<reference evidence="3" key="1">
    <citation type="submission" date="2018-01" db="EMBL/GenBank/DDBJ databases">
        <authorList>
            <person name="Mao J.F."/>
        </authorList>
    </citation>
    <scope>NUCLEOTIDE SEQUENCE</scope>
    <source>
        <strain evidence="3">Huo1</strain>
        <tissue evidence="3">Leaf</tissue>
    </source>
</reference>
<dbReference type="Proteomes" id="UP000298416">
    <property type="component" value="Unassembled WGS sequence"/>
</dbReference>
<keyword evidence="2" id="KW-0472">Membrane</keyword>
<feature type="transmembrane region" description="Helical" evidence="2">
    <location>
        <begin position="66"/>
        <end position="87"/>
    </location>
</feature>
<evidence type="ECO:0000256" key="2">
    <source>
        <dbReference type="SAM" id="Phobius"/>
    </source>
</evidence>
<dbReference type="GO" id="GO:0016020">
    <property type="term" value="C:membrane"/>
    <property type="evidence" value="ECO:0007669"/>
    <property type="project" value="InterPro"/>
</dbReference>
<dbReference type="AlphaFoldDB" id="A0A8X8ZQJ7"/>